<comment type="cofactor">
    <cofactor evidence="1">
        <name>Zn(2+)</name>
        <dbReference type="ChEBI" id="CHEBI:29105"/>
    </cofactor>
</comment>
<feature type="region of interest" description="Disordered" evidence="5">
    <location>
        <begin position="411"/>
        <end position="445"/>
    </location>
</feature>
<feature type="region of interest" description="Disordered" evidence="5">
    <location>
        <begin position="210"/>
        <end position="245"/>
    </location>
</feature>
<proteinExistence type="predicted"/>
<feature type="compositionally biased region" description="Basic and acidic residues" evidence="5">
    <location>
        <begin position="73"/>
        <end position="87"/>
    </location>
</feature>
<sequence>MKPGLRSELRDSAKKEERIYGNNDTKIVSQMENPENVSASLHFSGEEIEEKAKNKVISVNTSTAKQEAIQEMTKNKNSPDVKQDSQKSDTQLRSLSLRERLKPYNCTKLKKLKNKARQCSISGGKQYATKFYIIDAPDTGKQKLRNTNTMETNKPIVLVTGGVHGTEPAGMLAASEIYKQWVPRKGHLVVIPVINVCGARKHSRYLKCSKETATSSQSMPDKNSQGQNSNDPVQVDDLNRDFPPNEMPKSDFANDIWDLVSLIRPNVFLDLHEGWGFYVQLKDNPHNRLVGNTRFSKGSSVIAAPNALKVAEAMVDEVNKGVKDEKHKFLLSTPPVEEGLAMHLYQSFGTISMVQETTVKGQPLELRASQHLIMTSKALKELGFLSKKFRPATLSKTVAESFLKMNKIAQHPHHPMNNAKTEHPKRHHDNKKIPVADDLVSSLVV</sequence>
<evidence type="ECO:0000313" key="7">
    <source>
        <dbReference type="EMBL" id="CAE0431455.1"/>
    </source>
</evidence>
<feature type="region of interest" description="Disordered" evidence="5">
    <location>
        <begin position="72"/>
        <end position="91"/>
    </location>
</feature>
<keyword evidence="2" id="KW-0479">Metal-binding</keyword>
<dbReference type="Gene3D" id="3.40.630.10">
    <property type="entry name" value="Zn peptidases"/>
    <property type="match status" value="1"/>
</dbReference>
<dbReference type="AlphaFoldDB" id="A0A7S3LKE2"/>
<dbReference type="EMBL" id="HBIN01002684">
    <property type="protein sequence ID" value="CAE0431455.1"/>
    <property type="molecule type" value="Transcribed_RNA"/>
</dbReference>
<dbReference type="GO" id="GO:0046872">
    <property type="term" value="F:metal ion binding"/>
    <property type="evidence" value="ECO:0007669"/>
    <property type="project" value="UniProtKB-KW"/>
</dbReference>
<evidence type="ECO:0000259" key="6">
    <source>
        <dbReference type="Pfam" id="PF24827"/>
    </source>
</evidence>
<keyword evidence="4" id="KW-0862">Zinc</keyword>
<evidence type="ECO:0000256" key="4">
    <source>
        <dbReference type="ARBA" id="ARBA00022833"/>
    </source>
</evidence>
<evidence type="ECO:0000256" key="3">
    <source>
        <dbReference type="ARBA" id="ARBA00022801"/>
    </source>
</evidence>
<dbReference type="GO" id="GO:0016788">
    <property type="term" value="F:hydrolase activity, acting on ester bonds"/>
    <property type="evidence" value="ECO:0007669"/>
    <property type="project" value="InterPro"/>
</dbReference>
<organism evidence="7">
    <name type="scientific">Aplanochytrium stocchinoi</name>
    <dbReference type="NCBI Taxonomy" id="215587"/>
    <lineage>
        <taxon>Eukaryota</taxon>
        <taxon>Sar</taxon>
        <taxon>Stramenopiles</taxon>
        <taxon>Bigyra</taxon>
        <taxon>Labyrinthulomycetes</taxon>
        <taxon>Thraustochytrida</taxon>
        <taxon>Thraustochytriidae</taxon>
        <taxon>Aplanochytrium</taxon>
    </lineage>
</organism>
<keyword evidence="3" id="KW-0378">Hydrolase</keyword>
<evidence type="ECO:0000256" key="5">
    <source>
        <dbReference type="SAM" id="MobiDB-lite"/>
    </source>
</evidence>
<name>A0A7S3LKE2_9STRA</name>
<evidence type="ECO:0000256" key="1">
    <source>
        <dbReference type="ARBA" id="ARBA00001947"/>
    </source>
</evidence>
<dbReference type="InterPro" id="IPR055438">
    <property type="entry name" value="AstE_AspA_cat"/>
</dbReference>
<dbReference type="SUPFAM" id="SSF53187">
    <property type="entry name" value="Zn-dependent exopeptidases"/>
    <property type="match status" value="1"/>
</dbReference>
<feature type="compositionally biased region" description="Basic and acidic residues" evidence="5">
    <location>
        <begin position="1"/>
        <end position="19"/>
    </location>
</feature>
<evidence type="ECO:0000256" key="2">
    <source>
        <dbReference type="ARBA" id="ARBA00022723"/>
    </source>
</evidence>
<feature type="region of interest" description="Disordered" evidence="5">
    <location>
        <begin position="1"/>
        <end position="26"/>
    </location>
</feature>
<feature type="compositionally biased region" description="Polar residues" evidence="5">
    <location>
        <begin position="211"/>
        <end position="232"/>
    </location>
</feature>
<protein>
    <recommendedName>
        <fullName evidence="6">Succinylglutamate desuccinylase/Aspartoacylase catalytic domain-containing protein</fullName>
    </recommendedName>
</protein>
<reference evidence="7" key="1">
    <citation type="submission" date="2021-01" db="EMBL/GenBank/DDBJ databases">
        <authorList>
            <person name="Corre E."/>
            <person name="Pelletier E."/>
            <person name="Niang G."/>
            <person name="Scheremetjew M."/>
            <person name="Finn R."/>
            <person name="Kale V."/>
            <person name="Holt S."/>
            <person name="Cochrane G."/>
            <person name="Meng A."/>
            <person name="Brown T."/>
            <person name="Cohen L."/>
        </authorList>
    </citation>
    <scope>NUCLEOTIDE SEQUENCE</scope>
    <source>
        <strain evidence="7">GSBS06</strain>
    </source>
</reference>
<dbReference type="Pfam" id="PF24827">
    <property type="entry name" value="AstE_AspA_cat"/>
    <property type="match status" value="1"/>
</dbReference>
<feature type="domain" description="Succinylglutamate desuccinylase/Aspartoacylase catalytic" evidence="6">
    <location>
        <begin position="155"/>
        <end position="246"/>
    </location>
</feature>
<accession>A0A7S3LKE2</accession>
<gene>
    <name evidence="7" type="ORF">ASTO00021_LOCUS1792</name>
</gene>